<dbReference type="Proteomes" id="UP001248709">
    <property type="component" value="Unassembled WGS sequence"/>
</dbReference>
<name>A0ABU3HEA9_9BACL</name>
<evidence type="ECO:0000313" key="1">
    <source>
        <dbReference type="EMBL" id="MDT3429154.1"/>
    </source>
</evidence>
<evidence type="ECO:0008006" key="3">
    <source>
        <dbReference type="Google" id="ProtNLM"/>
    </source>
</evidence>
<gene>
    <name evidence="1" type="ORF">J2Z22_004754</name>
</gene>
<reference evidence="1 2" key="1">
    <citation type="submission" date="2023-07" db="EMBL/GenBank/DDBJ databases">
        <title>Genomic Encyclopedia of Type Strains, Phase IV (KMG-IV): sequencing the most valuable type-strain genomes for metagenomic binning, comparative biology and taxonomic classification.</title>
        <authorList>
            <person name="Goeker M."/>
        </authorList>
    </citation>
    <scope>NUCLEOTIDE SEQUENCE [LARGE SCALE GENOMIC DNA]</scope>
    <source>
        <strain evidence="1 2">T98</strain>
    </source>
</reference>
<accession>A0ABU3HEA9</accession>
<dbReference type="RefSeq" id="WP_156940448.1">
    <property type="nucleotide sequence ID" value="NZ_JAUSUY010000037.1"/>
</dbReference>
<comment type="caution">
    <text evidence="1">The sequence shown here is derived from an EMBL/GenBank/DDBJ whole genome shotgun (WGS) entry which is preliminary data.</text>
</comment>
<keyword evidence="2" id="KW-1185">Reference proteome</keyword>
<dbReference type="EMBL" id="JAUSUY010000037">
    <property type="protein sequence ID" value="MDT3429154.1"/>
    <property type="molecule type" value="Genomic_DNA"/>
</dbReference>
<protein>
    <recommendedName>
        <fullName evidence="3">DUF4652 domain-containing protein</fullName>
    </recommendedName>
</protein>
<evidence type="ECO:0000313" key="2">
    <source>
        <dbReference type="Proteomes" id="UP001248709"/>
    </source>
</evidence>
<sequence>MNKRIIITIFVLLLVVVLGQTFFVRNNYNINQFIKEQQIENPQIVTLKDKSYIFSGTNNIYIYRGKSNYEHYVGEDLGGYIIGGMEKGSVAIIIKNKEIANDIWSYTVILDGIEMEHKIDYKNGNNVIVVDERIWNPTPEFKIIFYNNFGKEIMMINH</sequence>
<organism evidence="1 2">
    <name type="scientific">Paenibacillus forsythiae</name>
    <dbReference type="NCBI Taxonomy" id="365616"/>
    <lineage>
        <taxon>Bacteria</taxon>
        <taxon>Bacillati</taxon>
        <taxon>Bacillota</taxon>
        <taxon>Bacilli</taxon>
        <taxon>Bacillales</taxon>
        <taxon>Paenibacillaceae</taxon>
        <taxon>Paenibacillus</taxon>
    </lineage>
</organism>
<proteinExistence type="predicted"/>